<evidence type="ECO:0000256" key="3">
    <source>
        <dbReference type="PROSITE-ProRule" id="PRU01282"/>
    </source>
</evidence>
<dbReference type="PANTHER" id="PTHR30041:SF8">
    <property type="entry name" value="PROTEIN YFFB"/>
    <property type="match status" value="1"/>
</dbReference>
<dbReference type="Pfam" id="PF03960">
    <property type="entry name" value="ArsC"/>
    <property type="match status" value="1"/>
</dbReference>
<evidence type="ECO:0000313" key="4">
    <source>
        <dbReference type="EMBL" id="SDK57548.1"/>
    </source>
</evidence>
<dbReference type="CDD" id="cd03036">
    <property type="entry name" value="ArsC_like"/>
    <property type="match status" value="1"/>
</dbReference>
<keyword evidence="1" id="KW-1015">Disulfide bond</keyword>
<dbReference type="STRING" id="426701.SAMN04488098_10402"/>
<sequence>MKFYCHPRCSTCRKAKNWLEEQSVPYQEISLLDETPSKESWVRILSETDRSIKSFFNTSGNVYREHNLKEKLPEMSVEEAAEWLSSNGMVVKRPFAIEGDTYTSGFKIDEYELVWSKGEQKDVN</sequence>
<dbReference type="PANTHER" id="PTHR30041">
    <property type="entry name" value="ARSENATE REDUCTASE"/>
    <property type="match status" value="1"/>
</dbReference>
<dbReference type="SUPFAM" id="SSF52833">
    <property type="entry name" value="Thioredoxin-like"/>
    <property type="match status" value="1"/>
</dbReference>
<dbReference type="AlphaFoldDB" id="A0A1G9D0T7"/>
<keyword evidence="2" id="KW-0676">Redox-active center</keyword>
<proteinExistence type="inferred from homology"/>
<evidence type="ECO:0000313" key="5">
    <source>
        <dbReference type="Proteomes" id="UP000199433"/>
    </source>
</evidence>
<dbReference type="PROSITE" id="PS51353">
    <property type="entry name" value="ARSC"/>
    <property type="match status" value="1"/>
</dbReference>
<dbReference type="RefSeq" id="WP_091267908.1">
    <property type="nucleotide sequence ID" value="NZ_FNFK01000040.1"/>
</dbReference>
<dbReference type="OrthoDB" id="9794155at2"/>
<dbReference type="NCBIfam" id="TIGR01617">
    <property type="entry name" value="arsC_related"/>
    <property type="match status" value="1"/>
</dbReference>
<reference evidence="5" key="1">
    <citation type="submission" date="2016-10" db="EMBL/GenBank/DDBJ databases">
        <authorList>
            <person name="Varghese N."/>
            <person name="Submissions S."/>
        </authorList>
    </citation>
    <scope>NUCLEOTIDE SEQUENCE [LARGE SCALE GENOMIC DNA]</scope>
    <source>
        <strain evidence="5">DSM 19181</strain>
    </source>
</reference>
<dbReference type="EMBL" id="FNFK01000040">
    <property type="protein sequence ID" value="SDK57548.1"/>
    <property type="molecule type" value="Genomic_DNA"/>
</dbReference>
<accession>A0A1G9D0T7</accession>
<dbReference type="InterPro" id="IPR006504">
    <property type="entry name" value="Tscrpt_reg_Spx/MgsR"/>
</dbReference>
<organism evidence="4 5">
    <name type="scientific">Alkalibacterium thalassium</name>
    <dbReference type="NCBI Taxonomy" id="426701"/>
    <lineage>
        <taxon>Bacteria</taxon>
        <taxon>Bacillati</taxon>
        <taxon>Bacillota</taxon>
        <taxon>Bacilli</taxon>
        <taxon>Lactobacillales</taxon>
        <taxon>Carnobacteriaceae</taxon>
        <taxon>Alkalibacterium</taxon>
    </lineage>
</organism>
<keyword evidence="5" id="KW-1185">Reference proteome</keyword>
<gene>
    <name evidence="4" type="ORF">SAMN04488098_10402</name>
</gene>
<protein>
    <submittedName>
        <fullName evidence="4">Arsenate reductase</fullName>
    </submittedName>
</protein>
<dbReference type="InterPro" id="IPR006660">
    <property type="entry name" value="Arsenate_reductase-like"/>
</dbReference>
<name>A0A1G9D0T7_9LACT</name>
<evidence type="ECO:0000256" key="1">
    <source>
        <dbReference type="ARBA" id="ARBA00023157"/>
    </source>
</evidence>
<comment type="similarity">
    <text evidence="3">Belongs to the ArsC family.</text>
</comment>
<dbReference type="InterPro" id="IPR036249">
    <property type="entry name" value="Thioredoxin-like_sf"/>
</dbReference>
<evidence type="ECO:0000256" key="2">
    <source>
        <dbReference type="ARBA" id="ARBA00023284"/>
    </source>
</evidence>
<dbReference type="Proteomes" id="UP000199433">
    <property type="component" value="Unassembled WGS sequence"/>
</dbReference>
<dbReference type="Gene3D" id="3.40.30.10">
    <property type="entry name" value="Glutaredoxin"/>
    <property type="match status" value="1"/>
</dbReference>